<keyword evidence="2" id="KW-0677">Repeat</keyword>
<evidence type="ECO:0000256" key="1">
    <source>
        <dbReference type="ARBA" id="ARBA00022614"/>
    </source>
</evidence>
<accession>A0A0K0G042</accession>
<dbReference type="WBParaSite" id="SVE_1807400.1">
    <property type="protein sequence ID" value="SVE_1807400.1"/>
    <property type="gene ID" value="SVE_1807400"/>
</dbReference>
<evidence type="ECO:0000313" key="6">
    <source>
        <dbReference type="WBParaSite" id="SVE_1807400.1"/>
    </source>
</evidence>
<dbReference type="Proteomes" id="UP000035680">
    <property type="component" value="Unassembled WGS sequence"/>
</dbReference>
<dbReference type="Gene3D" id="3.80.10.10">
    <property type="entry name" value="Ribonuclease Inhibitor"/>
    <property type="match status" value="1"/>
</dbReference>
<name>A0A0K0G042_STRVS</name>
<proteinExistence type="inferred from homology"/>
<dbReference type="PANTHER" id="PTHR11375">
    <property type="entry name" value="ACIDIC LEUCINE-RICH NUCLEAR PHOSPHOPROTEIN 32"/>
    <property type="match status" value="1"/>
</dbReference>
<reference evidence="6" key="2">
    <citation type="submission" date="2015-08" db="UniProtKB">
        <authorList>
            <consortium name="WormBaseParasite"/>
        </authorList>
    </citation>
    <scope>IDENTIFICATION</scope>
</reference>
<organism evidence="5 6">
    <name type="scientific">Strongyloides venezuelensis</name>
    <name type="common">Threadworm</name>
    <dbReference type="NCBI Taxonomy" id="75913"/>
    <lineage>
        <taxon>Eukaryota</taxon>
        <taxon>Metazoa</taxon>
        <taxon>Ecdysozoa</taxon>
        <taxon>Nematoda</taxon>
        <taxon>Chromadorea</taxon>
        <taxon>Rhabditida</taxon>
        <taxon>Tylenchina</taxon>
        <taxon>Panagrolaimomorpha</taxon>
        <taxon>Strongyloidoidea</taxon>
        <taxon>Strongyloididae</taxon>
        <taxon>Strongyloides</taxon>
    </lineage>
</organism>
<keyword evidence="5" id="KW-1185">Reference proteome</keyword>
<dbReference type="InterPro" id="IPR045081">
    <property type="entry name" value="AN32"/>
</dbReference>
<dbReference type="GO" id="GO:0005634">
    <property type="term" value="C:nucleus"/>
    <property type="evidence" value="ECO:0007669"/>
    <property type="project" value="TreeGrafter"/>
</dbReference>
<keyword evidence="1" id="KW-0433">Leucine-rich repeat</keyword>
<dbReference type="GO" id="GO:0042393">
    <property type="term" value="F:histone binding"/>
    <property type="evidence" value="ECO:0007669"/>
    <property type="project" value="TreeGrafter"/>
</dbReference>
<feature type="region of interest" description="Disordered" evidence="4">
    <location>
        <begin position="165"/>
        <end position="226"/>
    </location>
</feature>
<sequence length="226" mass="25211">MSSERVPLIAEKIKQQIRDIPKELVTELALDNCDASTFDELTDEFKKLEIISLINCQITSLEKFPVLPNLKIIDLSSNNISTGMEYLSKCQELAIINISDNPIGDFNELKPLNELKNLSKLIVIDSELTNVPDYADKIFEVLPNLTYVDHLDRDGKADPVVMELAGGEDEGDGDGMTLDDFLELAGEHGQNDEAEDECCGEKSSSCGTKRKNDNDKDEDVKKRRSD</sequence>
<evidence type="ECO:0000313" key="5">
    <source>
        <dbReference type="Proteomes" id="UP000035680"/>
    </source>
</evidence>
<feature type="compositionally biased region" description="Basic and acidic residues" evidence="4">
    <location>
        <begin position="210"/>
        <end position="226"/>
    </location>
</feature>
<dbReference type="SUPFAM" id="SSF52058">
    <property type="entry name" value="L domain-like"/>
    <property type="match status" value="1"/>
</dbReference>
<comment type="similarity">
    <text evidence="3">Belongs to the ANP32 family.</text>
</comment>
<evidence type="ECO:0000256" key="2">
    <source>
        <dbReference type="ARBA" id="ARBA00022737"/>
    </source>
</evidence>
<dbReference type="PANTHER" id="PTHR11375:SF0">
    <property type="entry name" value="ACIDIC LEUCINE-RICH NUCLEAR PHOSPHOPROTEIN 32 FAMILY MEMBER A"/>
    <property type="match status" value="1"/>
</dbReference>
<dbReference type="AlphaFoldDB" id="A0A0K0G042"/>
<evidence type="ECO:0000256" key="3">
    <source>
        <dbReference type="ARBA" id="ARBA00025777"/>
    </source>
</evidence>
<reference evidence="5" key="1">
    <citation type="submission" date="2014-07" db="EMBL/GenBank/DDBJ databases">
        <authorList>
            <person name="Martin A.A"/>
            <person name="De Silva N."/>
        </authorList>
    </citation>
    <scope>NUCLEOTIDE SEQUENCE</scope>
</reference>
<dbReference type="Pfam" id="PF14580">
    <property type="entry name" value="LRR_9"/>
    <property type="match status" value="1"/>
</dbReference>
<dbReference type="STRING" id="75913.A0A0K0G042"/>
<protein>
    <submittedName>
        <fullName evidence="6">LRRcap domain-containing protein</fullName>
    </submittedName>
</protein>
<dbReference type="InterPro" id="IPR032675">
    <property type="entry name" value="LRR_dom_sf"/>
</dbReference>
<evidence type="ECO:0000256" key="4">
    <source>
        <dbReference type="SAM" id="MobiDB-lite"/>
    </source>
</evidence>